<dbReference type="AlphaFoldDB" id="A0A6P1DSG7"/>
<name>A0A6P1DSG7_9GAMM</name>
<dbReference type="EMBL" id="JAAIJR010000048">
    <property type="protein sequence ID" value="NEX21227.1"/>
    <property type="molecule type" value="Genomic_DNA"/>
</dbReference>
<evidence type="ECO:0000313" key="2">
    <source>
        <dbReference type="Proteomes" id="UP000471640"/>
    </source>
</evidence>
<organism evidence="1 2">
    <name type="scientific">Thiorhodococcus mannitoliphagus</name>
    <dbReference type="NCBI Taxonomy" id="329406"/>
    <lineage>
        <taxon>Bacteria</taxon>
        <taxon>Pseudomonadati</taxon>
        <taxon>Pseudomonadota</taxon>
        <taxon>Gammaproteobacteria</taxon>
        <taxon>Chromatiales</taxon>
        <taxon>Chromatiaceae</taxon>
        <taxon>Thiorhodococcus</taxon>
    </lineage>
</organism>
<dbReference type="Proteomes" id="UP000471640">
    <property type="component" value="Unassembled WGS sequence"/>
</dbReference>
<protein>
    <submittedName>
        <fullName evidence="1">Uncharacterized protein</fullName>
    </submittedName>
</protein>
<dbReference type="RefSeq" id="WP_164654329.1">
    <property type="nucleotide sequence ID" value="NZ_JAAIJR010000048.1"/>
</dbReference>
<reference evidence="2" key="1">
    <citation type="journal article" date="2020" name="Microbiol. Resour. Announc.">
        <title>Draft Genome Sequences of Thiorhodococcus mannitoliphagus and Thiorhodococcus minor, Purple Sulfur Photosynthetic Bacteria in the Gammaproteobacterial Family Chromatiaceae.</title>
        <authorList>
            <person name="Aviles F.A."/>
            <person name="Meyer T.E."/>
            <person name="Kyndt J.A."/>
        </authorList>
    </citation>
    <scope>NUCLEOTIDE SEQUENCE [LARGE SCALE GENOMIC DNA]</scope>
    <source>
        <strain evidence="2">DSM 18266</strain>
    </source>
</reference>
<gene>
    <name evidence="1" type="ORF">G3480_13030</name>
</gene>
<reference evidence="1 2" key="2">
    <citation type="submission" date="2020-02" db="EMBL/GenBank/DDBJ databases">
        <title>Genome sequences of Thiorhodococcus mannitoliphagus and Thiorhodococcus minor, purple sulfur photosynthetic bacteria in the gammaproteobacterial family, Chromatiaceae.</title>
        <authorList>
            <person name="Aviles F.A."/>
            <person name="Meyer T.E."/>
            <person name="Kyndt J.A."/>
        </authorList>
    </citation>
    <scope>NUCLEOTIDE SEQUENCE [LARGE SCALE GENOMIC DNA]</scope>
    <source>
        <strain evidence="1 2">DSM 18266</strain>
    </source>
</reference>
<sequence length="121" mass="13603">MAGVMPEVHFQKQPHPIDMKDIDYSKKLNAFIAEIIDLGVDEFKNPSAWTLRQDPLNAVSIDYELPTQASRSLLHEIGQKHGLIPMCPDDMIDLVMSKDYIPAGVAVISRHGTFMISKRRG</sequence>
<keyword evidence="2" id="KW-1185">Reference proteome</keyword>
<comment type="caution">
    <text evidence="1">The sequence shown here is derived from an EMBL/GenBank/DDBJ whole genome shotgun (WGS) entry which is preliminary data.</text>
</comment>
<accession>A0A6P1DSG7</accession>
<evidence type="ECO:0000313" key="1">
    <source>
        <dbReference type="EMBL" id="NEX21227.1"/>
    </source>
</evidence>
<proteinExistence type="predicted"/>